<dbReference type="OrthoDB" id="9808367at2"/>
<organism evidence="4 5">
    <name type="scientific">Jannaschia helgolandensis</name>
    <dbReference type="NCBI Taxonomy" id="188906"/>
    <lineage>
        <taxon>Bacteria</taxon>
        <taxon>Pseudomonadati</taxon>
        <taxon>Pseudomonadota</taxon>
        <taxon>Alphaproteobacteria</taxon>
        <taxon>Rhodobacterales</taxon>
        <taxon>Roseobacteraceae</taxon>
        <taxon>Jannaschia</taxon>
    </lineage>
</organism>
<dbReference type="PANTHER" id="PTHR10625">
    <property type="entry name" value="HISTONE DEACETYLASE HDAC1-RELATED"/>
    <property type="match status" value="1"/>
</dbReference>
<dbReference type="Gene3D" id="3.40.800.20">
    <property type="entry name" value="Histone deacetylase domain"/>
    <property type="match status" value="1"/>
</dbReference>
<dbReference type="EMBL" id="FNZQ01000001">
    <property type="protein sequence ID" value="SEK31737.1"/>
    <property type="molecule type" value="Genomic_DNA"/>
</dbReference>
<feature type="domain" description="Histone deacetylase" evidence="3">
    <location>
        <begin position="19"/>
        <end position="301"/>
    </location>
</feature>
<evidence type="ECO:0000256" key="2">
    <source>
        <dbReference type="SAM" id="MobiDB-lite"/>
    </source>
</evidence>
<dbReference type="GO" id="GO:0004407">
    <property type="term" value="F:histone deacetylase activity"/>
    <property type="evidence" value="ECO:0007669"/>
    <property type="project" value="TreeGrafter"/>
</dbReference>
<protein>
    <submittedName>
        <fullName evidence="4">Acetoin utilization deacetylase AcuC</fullName>
    </submittedName>
</protein>
<evidence type="ECO:0000259" key="3">
    <source>
        <dbReference type="Pfam" id="PF00850"/>
    </source>
</evidence>
<dbReference type="PRINTS" id="PR01270">
    <property type="entry name" value="HDASUPER"/>
</dbReference>
<evidence type="ECO:0000256" key="1">
    <source>
        <dbReference type="ARBA" id="ARBA00005947"/>
    </source>
</evidence>
<gene>
    <name evidence="4" type="ORF">SAMN04488526_0273</name>
</gene>
<dbReference type="RefSeq" id="WP_092759057.1">
    <property type="nucleotide sequence ID" value="NZ_FNZQ01000001.1"/>
</dbReference>
<sequence>MTLLMTHPDADAHENPPGHPEQVRRLQAVRRAMDDMVLAREKPSEASDADLTRCHPQDYVDALTAASPAEGWAQLDPDTYLSPGTIRAARLAAGAAIRAVDAVIGGEHANAFVAMRPPGHHAETAKPMGFCLFGTVAIAAKHALDVHGLDRVAVVDFDVHHGNGTQDLLWDEPRTLFVSSHQSPLWPGTGEVGDRGAHDNIINVPLPPGSDGSVFRTRMKPALDRLDAFAPELVIVSAGFDAHREDPLAQLEWDEDDFAWITEQLCDLADRHAEGRLVSCLEGGYDLDALATSVAAHVEVLRRRGNG</sequence>
<dbReference type="InterPro" id="IPR037138">
    <property type="entry name" value="His_deacetylse_dom_sf"/>
</dbReference>
<dbReference type="InterPro" id="IPR000286">
    <property type="entry name" value="HDACs"/>
</dbReference>
<evidence type="ECO:0000313" key="4">
    <source>
        <dbReference type="EMBL" id="SEK31737.1"/>
    </source>
</evidence>
<feature type="compositionally biased region" description="Basic and acidic residues" evidence="2">
    <location>
        <begin position="8"/>
        <end position="21"/>
    </location>
</feature>
<dbReference type="InterPro" id="IPR023801">
    <property type="entry name" value="His_deacetylse_dom"/>
</dbReference>
<dbReference type="CDD" id="cd11599">
    <property type="entry name" value="HDAC_classII_2"/>
    <property type="match status" value="1"/>
</dbReference>
<dbReference type="Pfam" id="PF00850">
    <property type="entry name" value="Hist_deacetyl"/>
    <property type="match status" value="1"/>
</dbReference>
<keyword evidence="5" id="KW-1185">Reference proteome</keyword>
<dbReference type="STRING" id="188906.SAMN04488526_0273"/>
<dbReference type="InterPro" id="IPR023696">
    <property type="entry name" value="Ureohydrolase_dom_sf"/>
</dbReference>
<dbReference type="Proteomes" id="UP000199283">
    <property type="component" value="Unassembled WGS sequence"/>
</dbReference>
<dbReference type="SUPFAM" id="SSF52768">
    <property type="entry name" value="Arginase/deacetylase"/>
    <property type="match status" value="1"/>
</dbReference>
<name>A0A1H7G2K2_9RHOB</name>
<dbReference type="GO" id="GO:0040029">
    <property type="term" value="P:epigenetic regulation of gene expression"/>
    <property type="evidence" value="ECO:0007669"/>
    <property type="project" value="TreeGrafter"/>
</dbReference>
<dbReference type="AlphaFoldDB" id="A0A1H7G2K2"/>
<dbReference type="PANTHER" id="PTHR10625:SF10">
    <property type="entry name" value="HISTONE DEACETYLASE HDAC1"/>
    <property type="match status" value="1"/>
</dbReference>
<feature type="region of interest" description="Disordered" evidence="2">
    <location>
        <begin position="1"/>
        <end position="21"/>
    </location>
</feature>
<accession>A0A1H7G2K2</accession>
<comment type="similarity">
    <text evidence="1">Belongs to the histone deacetylase family.</text>
</comment>
<proteinExistence type="inferred from homology"/>
<reference evidence="4 5" key="1">
    <citation type="submission" date="2016-10" db="EMBL/GenBank/DDBJ databases">
        <authorList>
            <person name="de Groot N.N."/>
        </authorList>
    </citation>
    <scope>NUCLEOTIDE SEQUENCE [LARGE SCALE GENOMIC DNA]</scope>
    <source>
        <strain evidence="4 5">DSM 14858</strain>
    </source>
</reference>
<evidence type="ECO:0000313" key="5">
    <source>
        <dbReference type="Proteomes" id="UP000199283"/>
    </source>
</evidence>